<dbReference type="STRING" id="154538.A0A1M2VZW3"/>
<dbReference type="EMBL" id="MNAD01000423">
    <property type="protein sequence ID" value="OJT13159.1"/>
    <property type="molecule type" value="Genomic_DNA"/>
</dbReference>
<sequence>MRQRVYFSDKEELYTSRQLSSLVRLAHKYCIVDVEQQALACLKKYFTDKFDLWDNTPGLFVYGHEQHDLSSGIEAIRLARLTNTPEMLPVAFYICTLLEGAVLDGWTRADGAVVHLASEDLRRVIDGYGILQRESHQLLTDQVSVKPHKTCVTPAQCGPILQYLLEKHLENKSPCVLHAFPAYIAYVAKQKLCGCCKDHLTDSSRVERRKLWLRLPYVFDIQAEVPAWKTEP</sequence>
<dbReference type="OrthoDB" id="3036049at2759"/>
<reference evidence="1 2" key="1">
    <citation type="submission" date="2016-10" db="EMBL/GenBank/DDBJ databases">
        <title>Genome sequence of the basidiomycete white-rot fungus Trametes pubescens.</title>
        <authorList>
            <person name="Makela M.R."/>
            <person name="Granchi Z."/>
            <person name="Peng M."/>
            <person name="De Vries R.P."/>
            <person name="Grigoriev I."/>
            <person name="Riley R."/>
            <person name="Hilden K."/>
        </authorList>
    </citation>
    <scope>NUCLEOTIDE SEQUENCE [LARGE SCALE GENOMIC DNA]</scope>
    <source>
        <strain evidence="1 2">FBCC735</strain>
    </source>
</reference>
<evidence type="ECO:0000313" key="1">
    <source>
        <dbReference type="EMBL" id="OJT13159.1"/>
    </source>
</evidence>
<protein>
    <submittedName>
        <fullName evidence="1">Uncharacterized protein</fullName>
    </submittedName>
</protein>
<proteinExistence type="predicted"/>
<name>A0A1M2VZW3_TRAPU</name>
<keyword evidence="2" id="KW-1185">Reference proteome</keyword>
<gene>
    <name evidence="1" type="ORF">TRAPUB_10314</name>
</gene>
<comment type="caution">
    <text evidence="1">The sequence shown here is derived from an EMBL/GenBank/DDBJ whole genome shotgun (WGS) entry which is preliminary data.</text>
</comment>
<evidence type="ECO:0000313" key="2">
    <source>
        <dbReference type="Proteomes" id="UP000184267"/>
    </source>
</evidence>
<accession>A0A1M2VZW3</accession>
<organism evidence="1 2">
    <name type="scientific">Trametes pubescens</name>
    <name type="common">White-rot fungus</name>
    <dbReference type="NCBI Taxonomy" id="154538"/>
    <lineage>
        <taxon>Eukaryota</taxon>
        <taxon>Fungi</taxon>
        <taxon>Dikarya</taxon>
        <taxon>Basidiomycota</taxon>
        <taxon>Agaricomycotina</taxon>
        <taxon>Agaricomycetes</taxon>
        <taxon>Polyporales</taxon>
        <taxon>Polyporaceae</taxon>
        <taxon>Trametes</taxon>
    </lineage>
</organism>
<dbReference type="OMA" id="FASSWEC"/>
<dbReference type="Proteomes" id="UP000184267">
    <property type="component" value="Unassembled WGS sequence"/>
</dbReference>
<dbReference type="AlphaFoldDB" id="A0A1M2VZW3"/>